<evidence type="ECO:0000313" key="1">
    <source>
        <dbReference type="EMBL" id="AGM24729.1"/>
    </source>
</evidence>
<dbReference type="HOGENOM" id="CLU_1730248_0_0_14"/>
<dbReference type="OrthoDB" id="389109at2"/>
<dbReference type="PATRIC" id="fig|1276227.3.peg.144"/>
<dbReference type="EMBL" id="CP005077">
    <property type="protein sequence ID" value="AGM24729.1"/>
    <property type="molecule type" value="Genomic_DNA"/>
</dbReference>
<reference evidence="1 2" key="1">
    <citation type="journal article" date="2013" name="Genome Biol. Evol.">
        <title>Complete genomes of two dipteran-associated spiroplasmas provided insights into the origin, dynamics, and impacts of viral invasion in spiroplasma.</title>
        <authorList>
            <person name="Ku C."/>
            <person name="Lo W.S."/>
            <person name="Chen L.L."/>
            <person name="Kuo C.H."/>
        </authorList>
    </citation>
    <scope>NUCLEOTIDE SEQUENCE [LARGE SCALE GENOMIC DNA]</scope>
    <source>
        <strain evidence="1 2">DF-1</strain>
    </source>
</reference>
<proteinExistence type="predicted"/>
<sequence>MSQQNIKQMYEDIKSQLKLIIDNEKITDSTNPIMIVYEHLQNLRYSGRVVDVTDFTNKLNIILADSYKTLSLRISGLLTSIRELAYSYFKEKVDTKSYYVILEEESKKFLKDTYGNKLKDIDFIFILYHMTILLQKALMSISSRKLSEVTV</sequence>
<dbReference type="STRING" id="1276227.SCHRY_v1c01440"/>
<name>R4UA32_9MOLU</name>
<dbReference type="AlphaFoldDB" id="R4UA32"/>
<dbReference type="RefSeq" id="WP_016338555.1">
    <property type="nucleotide sequence ID" value="NC_021280.1"/>
</dbReference>
<dbReference type="KEGG" id="scr:SCHRY_v1c01440"/>
<gene>
    <name evidence="1" type="ORF">SCHRY_v1c01440</name>
</gene>
<keyword evidence="2" id="KW-1185">Reference proteome</keyword>
<dbReference type="Proteomes" id="UP000013964">
    <property type="component" value="Chromosome"/>
</dbReference>
<accession>R4UA32</accession>
<evidence type="ECO:0000313" key="2">
    <source>
        <dbReference type="Proteomes" id="UP000013964"/>
    </source>
</evidence>
<protein>
    <submittedName>
        <fullName evidence="1">Uncharacterized protein</fullName>
    </submittedName>
</protein>
<organism evidence="1 2">
    <name type="scientific">Spiroplasma chrysopicola DF-1</name>
    <dbReference type="NCBI Taxonomy" id="1276227"/>
    <lineage>
        <taxon>Bacteria</taxon>
        <taxon>Bacillati</taxon>
        <taxon>Mycoplasmatota</taxon>
        <taxon>Mollicutes</taxon>
        <taxon>Entomoplasmatales</taxon>
        <taxon>Spiroplasmataceae</taxon>
        <taxon>Spiroplasma</taxon>
    </lineage>
</organism>